<feature type="domain" description="EGF-like" evidence="13">
    <location>
        <begin position="1724"/>
        <end position="1765"/>
    </location>
</feature>
<feature type="domain" description="EGF-like" evidence="13">
    <location>
        <begin position="1196"/>
        <end position="1237"/>
    </location>
</feature>
<protein>
    <submittedName>
        <fullName evidence="16 17">Fibrillin-1-like</fullName>
    </submittedName>
</protein>
<reference evidence="16 17" key="1">
    <citation type="submission" date="2025-04" db="UniProtKB">
        <authorList>
            <consortium name="RefSeq"/>
        </authorList>
    </citation>
    <scope>IDENTIFICATION</scope>
</reference>
<dbReference type="FunFam" id="2.10.25.10:FF:000044">
    <property type="entry name" value="Fibrillin 2"/>
    <property type="match status" value="1"/>
</dbReference>
<feature type="domain" description="EGF-like" evidence="13">
    <location>
        <begin position="409"/>
        <end position="449"/>
    </location>
</feature>
<dbReference type="FunFam" id="2.10.25.10:FF:000038">
    <property type="entry name" value="Fibrillin 2"/>
    <property type="match status" value="3"/>
</dbReference>
<feature type="domain" description="EGF-like" evidence="13">
    <location>
        <begin position="688"/>
        <end position="725"/>
    </location>
</feature>
<evidence type="ECO:0000313" key="17">
    <source>
        <dbReference type="RefSeq" id="XP_055888742.1"/>
    </source>
</evidence>
<feature type="domain" description="EGF-like" evidence="13">
    <location>
        <begin position="2363"/>
        <end position="2400"/>
    </location>
</feature>
<accession>A0A9W3ANA8</accession>
<keyword evidence="4 10" id="KW-0245">EGF-like domain</keyword>
<evidence type="ECO:0000259" key="14">
    <source>
        <dbReference type="PROSITE" id="PS51364"/>
    </source>
</evidence>
<feature type="domain" description="EGF-like" evidence="13">
    <location>
        <begin position="730"/>
        <end position="771"/>
    </location>
</feature>
<feature type="domain" description="EGF-like" evidence="13">
    <location>
        <begin position="2173"/>
        <end position="2213"/>
    </location>
</feature>
<dbReference type="GeneID" id="106053740"/>
<dbReference type="InterPro" id="IPR024731">
    <property type="entry name" value="NELL2-like_EGF"/>
</dbReference>
<feature type="domain" description="EGF-like" evidence="13">
    <location>
        <begin position="450"/>
        <end position="486"/>
    </location>
</feature>
<feature type="domain" description="EGF-like" evidence="13">
    <location>
        <begin position="986"/>
        <end position="1027"/>
    </location>
</feature>
<dbReference type="RefSeq" id="XP_055888742.1">
    <property type="nucleotide sequence ID" value="XM_056032767.1"/>
</dbReference>
<dbReference type="InterPro" id="IPR009030">
    <property type="entry name" value="Growth_fac_rcpt_cys_sf"/>
</dbReference>
<dbReference type="PROSITE" id="PS00010">
    <property type="entry name" value="ASX_HYDROXYL"/>
    <property type="match status" value="42"/>
</dbReference>
<evidence type="ECO:0000313" key="15">
    <source>
        <dbReference type="Proteomes" id="UP001165740"/>
    </source>
</evidence>
<feature type="domain" description="TB" evidence="14">
    <location>
        <begin position="155"/>
        <end position="196"/>
    </location>
</feature>
<feature type="domain" description="TB" evidence="14">
    <location>
        <begin position="1493"/>
        <end position="1552"/>
    </location>
</feature>
<feature type="domain" description="EGF-like" evidence="13">
    <location>
        <begin position="1113"/>
        <end position="1154"/>
    </location>
</feature>
<feature type="domain" description="EGF-like" evidence="13">
    <location>
        <begin position="533"/>
        <end position="569"/>
    </location>
</feature>
<evidence type="ECO:0000256" key="11">
    <source>
        <dbReference type="SAM" id="MobiDB-lite"/>
    </source>
</evidence>
<comment type="subcellular location">
    <subcellularLocation>
        <location evidence="1">Secreted</location>
        <location evidence="1">Extracellular space</location>
        <location evidence="1">Extracellular matrix</location>
    </subcellularLocation>
</comment>
<feature type="domain" description="EGF-like" evidence="13">
    <location>
        <begin position="2567"/>
        <end position="2604"/>
    </location>
</feature>
<feature type="domain" description="EGF-like" evidence="13">
    <location>
        <begin position="259"/>
        <end position="300"/>
    </location>
</feature>
<dbReference type="FunFam" id="2.10.25.10:FF:000096">
    <property type="entry name" value="Putative fibrillin 2"/>
    <property type="match status" value="5"/>
</dbReference>
<keyword evidence="9" id="KW-0325">Glycoprotein</keyword>
<dbReference type="InterPro" id="IPR052080">
    <property type="entry name" value="vWF_C/EGF_Fibrillin"/>
</dbReference>
<dbReference type="FunFam" id="2.10.25.10:FF:000017">
    <property type="entry name" value="latent-transforming growth factor beta-binding protein 4 isoform X1"/>
    <property type="match status" value="3"/>
</dbReference>
<evidence type="ECO:0000256" key="4">
    <source>
        <dbReference type="ARBA" id="ARBA00022536"/>
    </source>
</evidence>
<feature type="chain" id="PRO_5044702855" evidence="12">
    <location>
        <begin position="32"/>
        <end position="2868"/>
    </location>
</feature>
<feature type="domain" description="EGF-like" evidence="13">
    <location>
        <begin position="1611"/>
        <end position="1652"/>
    </location>
</feature>
<dbReference type="PROSITE" id="PS00022">
    <property type="entry name" value="EGF_1"/>
    <property type="match status" value="1"/>
</dbReference>
<feature type="disulfide bond" evidence="10">
    <location>
        <begin position="776"/>
        <end position="786"/>
    </location>
</feature>
<feature type="domain" description="EGF-like" evidence="13">
    <location>
        <begin position="877"/>
        <end position="915"/>
    </location>
</feature>
<evidence type="ECO:0000256" key="8">
    <source>
        <dbReference type="ARBA" id="ARBA00023157"/>
    </source>
</evidence>
<dbReference type="InterPro" id="IPR049883">
    <property type="entry name" value="NOTCH1_EGF-like"/>
</dbReference>
<dbReference type="InterPro" id="IPR018097">
    <property type="entry name" value="EGF_Ca-bd_CS"/>
</dbReference>
<feature type="disulfide bond" evidence="10">
    <location>
        <begin position="121"/>
        <end position="131"/>
    </location>
</feature>
<feature type="domain" description="EGF-like" evidence="13">
    <location>
        <begin position="1766"/>
        <end position="1808"/>
    </location>
</feature>
<keyword evidence="2" id="KW-0964">Secreted</keyword>
<sequence>MFRVNSRLTIYSLLSLLIVMLSVILPQDSLAARSRSKSKSNTDTINGLQADEPRGPNVCGPRFRRQCCHGWSRPDSGNLCIIPVCIAGCGSGKCIRPNLCSCPNQRRPSPQCSDSESQDKCPGGCLNGGRCISKDKCACTYGFVGKNCELDFRTGPCFTQISDQICRGQLTRVVCTKALCCSTIGVAWGKPCEQCPSISHPCRRGYVPNPETNTCQDVNECHAIPGLCVGGECVNTLGSYRCQCKEGQTQNPITKICEDINECELTPGICSNGQCINTEGSYFCRCDSGYEPSPDKSKCIASQQGYCYTRVSGRQCQGRIQERMSLRDCCCSVDMGKGWSLSGQTCQPCPVASTDAHKKLCDPLSSTKFDYCKSLDNLCENGRCISLEDSFRCECNPGFRNDSQGNCVDVDECSRPGICSHGRCTNTKGGFECKCNPGFALSKDGTYCTDMNECETVQMCPNGRCINMDGSYKCVCNPGFRQSPNQQICFDINECTENGRVCQHGRCVNTEGSFRCDCDPGFQLAPDGAFCIDYDECKRTGMCTNGRCHNMMGSYKCICNPGFQLDSSNQACIDINECETHPRICNNGMCINNQGSFRCECPQGFVLGQDGRTCLDVRQGLCYPDYRDGQCLNPLLRLMSKSACCCTLSAPGQTYAWGQACIPCPRMEDPEFIQLCPFGKGTDHDGKDINECLQQPDICTNGICENIEMGYRCICNPGYRQDSAGLRCLDINECEANPMLCDGGQCKNTPGSFQCTCPTGYRFSGATRMCEDINECVERPCVGGECINTQGSFKCKCGPGRILDTTERICIDNRQATCWLSILNGNCENSLPGLLTQSECCGSIGQAWGSPCAPCPSQTELHCPKGFTFKNGINCVDINECERIPNLCKGGGQCVNTEGSFICTCPPGLVLDNTRLRCIDTRKSNCYQDYSRMFCSKPFMGVYSKVDCCCSIGVAWGEPCAGCPQIGSDEHTALCKDHDGGEPFRDINECTMFPGLCVNGRCRNTFGSFECDCNPGYAKDSFGTNCTDIDECRISMVDICSPGRCVNVPGSFYCECGPGYKGIMMNQMCVDIEECEDSRSLCRGGSCMNTQGSYECVCPDGHELAPDGQVCKDIDECSSSSSICSNGHCENFMGGYQCICNQGYVPNELKSMCIDINECESENGGCQAVCVNMPGSFTCSCGTGYLLLTDGRTCVDVDECKEQPNICDGGRCENLPGSYRCICTGGLNPSQDQKRCLDVDECLTNKNLCLNGVCQNTHGSYVCKCDIGYSVKTQIRATGCTDENECESGSSGCDANAACINTQGSFKCDCKPGYTGDGFTCRDVNECIRNNGGCHREAACINTPGSFRCICDEGFSGDGFHCQDVDECMVDPGLCENGQCLNYAGGFRCECDMGFAPTEDERSCKDIDECTMFRNLCVNGKCENVFGMFRCNCNLGYKLDATGGNCTDIDECENPDNCKYGICVNQQGSYVCQCPPHFESNPTGTGCIDRRLGFCYMDVPLTSGRSGVCNDKIAEDVSRATCCCSLGKGWGEVFGICEPCPRNGTAEAVALCPGGPGFKPDPTTLDLEDIDECVEMPGLCEGGECQDTFGSYLCICKPGFRLDQLRKKCVDINECEEDPRRCGVGRCINTNGSYQCVCPDGYILMEDGETCMDMRKANCYKDVRNVTSRLRDIQCSEPLTMPQTRFQCCCLFGVAWGEPCSICPTRGSKEFKALCEEGPIKITEINECEVNPDLCKNGRCIDLPYSFRCECYKGYVYDSSAQTCEDENECIRDVNPCIGNAQCVNVPGSYRCSCPDGYTLRPDGRRCEDINECQEIAGVCRNGKCRNLEGSYSCTCDSGYRLSPSRENCIDIDECESRPGLCRNGTCFNTEGSFRCHCNTGFTLSLDGECIDIDECIAMIGICTNGRCINTQGSFTCQCPQGYTLSSDKQHCRDLDECVEMDAMCLRGKCQNMDGSFICTCPKGFQLAPDGKTCIDVNECQNLTNPCYGGRCDNTEGGFRCICPPGLEVTKDGMACLDHRPGNCYDGFEFNRCIAPRAGTLTKAQCCCSEAAAWGLSGQCNLCPFPGDDEFKVLCPHGYGFVPNKDGDIEDINECLVNPAICINGICINNDGSSRCECREGFILDASGRNCIDKDECQERDVCGNGTCHNTIGSFECTCNSGFEPGPDEKCVDVNECLTPLNQCAFRCANIPGSFRCVCPMGYKVAADEVHCEDVDECATPAHKCRYACKNTVGSFLCVCPEGFTQVGQDECRDIDECRTPGVCENGRCFNTQGGYRCDCNPGFQPTEDGKSCYDRRADFCYLELQGGRCVRTPDLARMTKTECCCSLSAAWGRGCERCPAVNTAAFNKLCPQGPGLTPDGKDIDECASMPGACKNGRCLNTLGSYRCVCDKGYKTDISGKKCVDLNECRQDPKPCEFTCSNTEGSFVCGCPPGYVLNMDGLTCRDLDECTTMRHDCSGRCINTPGSFTCECDPGFRKSRTNGCDDINECLENPNLCGPIGQCQNTRGSYQCVCPKGYRRDDTGTHCIDLDECKDAKCEGFCDNIPGSFRCECLPGYTQRPGGQCVDDNECAGDYVCGFLALCINQPGSYDCQCTGGRDFDTNTLSCVDGNACGDHPCLFGCTPSQGGSYVCGCPPGYEPVGKGHCIITASSASTKYPPGTELPHEPGPNTSGKLPPGEGCYQCDHDFGELPLSKRTRRSTSKLTREATSLDELIDFYSTAQNISVGEVLKRRNSVPMKLNHKKMVLGETFNPSLSADQGQWNGSNVIVMHVSMNQTKPHTKLIKVIPALTALKHNVKYRIKSGNKEGYFSMHKKKGISSLQFAHHVRQPKKFHLEIECKPIQSDEKVENRTYHLEPYILHLEIHVVN</sequence>
<feature type="domain" description="EGF-like" evidence="13">
    <location>
        <begin position="1238"/>
        <end position="1275"/>
    </location>
</feature>
<keyword evidence="15" id="KW-1185">Reference proteome</keyword>
<feature type="domain" description="TB" evidence="14">
    <location>
        <begin position="816"/>
        <end position="858"/>
    </location>
</feature>
<gene>
    <name evidence="16 17 18" type="primary">LOC106053740</name>
</gene>
<dbReference type="Pfam" id="PF12661">
    <property type="entry name" value="hEGF"/>
    <property type="match status" value="3"/>
</dbReference>
<evidence type="ECO:0000259" key="13">
    <source>
        <dbReference type="PROSITE" id="PS50026"/>
    </source>
</evidence>
<feature type="domain" description="TB" evidence="14">
    <location>
        <begin position="305"/>
        <end position="361"/>
    </location>
</feature>
<feature type="domain" description="EGF-like" evidence="13">
    <location>
        <begin position="1934"/>
        <end position="1975"/>
    </location>
</feature>
<feature type="domain" description="TB" evidence="14">
    <location>
        <begin position="620"/>
        <end position="676"/>
    </location>
</feature>
<dbReference type="PROSITE" id="PS50026">
    <property type="entry name" value="EGF_3"/>
    <property type="match status" value="43"/>
</dbReference>
<evidence type="ECO:0000313" key="18">
    <source>
        <dbReference type="RefSeq" id="XP_055888748.1"/>
    </source>
</evidence>
<proteinExistence type="predicted"/>
<dbReference type="FunFam" id="2.10.25.10:FF:000068">
    <property type="entry name" value="Latent transforming growth factor beta binding protein 3"/>
    <property type="match status" value="1"/>
</dbReference>
<dbReference type="FunFam" id="2.10.25.10:FF:000240">
    <property type="entry name" value="Vitamin K-dependent protein S"/>
    <property type="match status" value="1"/>
</dbReference>
<dbReference type="InterPro" id="IPR013032">
    <property type="entry name" value="EGF-like_CS"/>
</dbReference>
<feature type="domain" description="EGF-like" evidence="13">
    <location>
        <begin position="772"/>
        <end position="807"/>
    </location>
</feature>
<dbReference type="GO" id="GO:0005509">
    <property type="term" value="F:calcium ion binding"/>
    <property type="evidence" value="ECO:0007669"/>
    <property type="project" value="InterPro"/>
</dbReference>
<evidence type="ECO:0000313" key="16">
    <source>
        <dbReference type="RefSeq" id="XP_055888733.1"/>
    </source>
</evidence>
<feature type="region of interest" description="Disordered" evidence="11">
    <location>
        <begin position="2657"/>
        <end position="2676"/>
    </location>
</feature>
<feature type="domain" description="EGF-like" evidence="13">
    <location>
        <begin position="1323"/>
        <end position="1363"/>
    </location>
</feature>
<evidence type="ECO:0000256" key="3">
    <source>
        <dbReference type="ARBA" id="ARBA00022530"/>
    </source>
</evidence>
<feature type="domain" description="EGF-like" evidence="13">
    <location>
        <begin position="1071"/>
        <end position="1112"/>
    </location>
</feature>
<dbReference type="Gene3D" id="2.10.25.10">
    <property type="entry name" value="Laminin"/>
    <property type="match status" value="46"/>
</dbReference>
<feature type="domain" description="TB" evidence="14">
    <location>
        <begin position="2022"/>
        <end position="2075"/>
    </location>
</feature>
<dbReference type="SMART" id="SM00181">
    <property type="entry name" value="EGF"/>
    <property type="match status" value="47"/>
</dbReference>
<evidence type="ECO:0000256" key="6">
    <source>
        <dbReference type="ARBA" id="ARBA00022737"/>
    </source>
</evidence>
<name>A0A9W3ANA8_BIOGL</name>
<dbReference type="CDD" id="cd00054">
    <property type="entry name" value="EGF_CA"/>
    <property type="match status" value="25"/>
</dbReference>
<feature type="domain" description="TB" evidence="14">
    <location>
        <begin position="2299"/>
        <end position="2351"/>
    </location>
</feature>
<feature type="domain" description="EGF-like" evidence="13">
    <location>
        <begin position="491"/>
        <end position="532"/>
    </location>
</feature>
<feature type="disulfide bond" evidence="10">
    <location>
        <begin position="139"/>
        <end position="148"/>
    </location>
</feature>
<feature type="domain" description="EGF-like" evidence="13">
    <location>
        <begin position="2254"/>
        <end position="2294"/>
    </location>
</feature>
<feature type="domain" description="EGF-like" evidence="13">
    <location>
        <begin position="1028"/>
        <end position="1070"/>
    </location>
</feature>
<feature type="domain" description="EGF-like" evidence="13">
    <location>
        <begin position="2091"/>
        <end position="2132"/>
    </location>
</feature>
<feature type="domain" description="EGF-like" evidence="13">
    <location>
        <begin position="1406"/>
        <end position="1447"/>
    </location>
</feature>
<dbReference type="SMART" id="SM00179">
    <property type="entry name" value="EGF_CA"/>
    <property type="match status" value="45"/>
</dbReference>
<feature type="domain" description="EGF-like" evidence="13">
    <location>
        <begin position="1892"/>
        <end position="1933"/>
    </location>
</feature>
<dbReference type="InterPro" id="IPR000742">
    <property type="entry name" value="EGF"/>
</dbReference>
<keyword evidence="8 10" id="KW-1015">Disulfide bond</keyword>
<dbReference type="FunFam" id="2.10.25.10:FF:000014">
    <property type="entry name" value="Latent-transforming growth factor beta-binding protein 3"/>
    <property type="match status" value="1"/>
</dbReference>
<dbReference type="RefSeq" id="XP_055888748.1">
    <property type="nucleotide sequence ID" value="XM_056032773.1"/>
</dbReference>
<keyword evidence="3" id="KW-0272">Extracellular matrix</keyword>
<feature type="domain" description="EGF-like" evidence="13">
    <location>
        <begin position="574"/>
        <end position="615"/>
    </location>
</feature>
<dbReference type="FunFam" id="2.10.25.10:FF:000005">
    <property type="entry name" value="Fibrillin 2"/>
    <property type="match status" value="4"/>
</dbReference>
<dbReference type="FunFam" id="2.10.25.10:FF:000003">
    <property type="entry name" value="fibrillin-1 isoform X1"/>
    <property type="match status" value="12"/>
</dbReference>
<dbReference type="PROSITE" id="PS01187">
    <property type="entry name" value="EGF_CA"/>
    <property type="match status" value="15"/>
</dbReference>
<dbReference type="InterPro" id="IPR001881">
    <property type="entry name" value="EGF-like_Ca-bd_dom"/>
</dbReference>
<dbReference type="Pfam" id="PF00683">
    <property type="entry name" value="TB"/>
    <property type="match status" value="9"/>
</dbReference>
<feature type="domain" description="EGF-like" evidence="13">
    <location>
        <begin position="1448"/>
        <end position="1488"/>
    </location>
</feature>
<feature type="domain" description="EGF-like" evidence="13">
    <location>
        <begin position="1569"/>
        <end position="1610"/>
    </location>
</feature>
<dbReference type="InterPro" id="IPR026823">
    <property type="entry name" value="cEGF"/>
</dbReference>
<feature type="domain" description="EGF-like" evidence="13">
    <location>
        <begin position="1364"/>
        <end position="1401"/>
    </location>
</feature>
<feature type="domain" description="EGF-like" evidence="13">
    <location>
        <begin position="1282"/>
        <end position="1320"/>
    </location>
</feature>
<dbReference type="FunFam" id="2.10.25.10:FF:000010">
    <property type="entry name" value="Pro-epidermal growth factor"/>
    <property type="match status" value="1"/>
</dbReference>
<feature type="domain" description="EGF-like" evidence="13">
    <location>
        <begin position="1851"/>
        <end position="1891"/>
    </location>
</feature>
<feature type="domain" description="EGF-like" evidence="13">
    <location>
        <begin position="217"/>
        <end position="258"/>
    </location>
</feature>
<dbReference type="Proteomes" id="UP001165740">
    <property type="component" value="Chromosome 1"/>
</dbReference>
<dbReference type="InterPro" id="IPR000152">
    <property type="entry name" value="EGF-type_Asp/Asn_hydroxyl_site"/>
</dbReference>
<keyword evidence="5 12" id="KW-0732">Signal</keyword>
<dbReference type="FunFam" id="2.10.25.10:FF:000119">
    <property type="entry name" value="vitamin K-dependent protein S"/>
    <property type="match status" value="1"/>
</dbReference>
<feature type="domain" description="TB" evidence="14">
    <location>
        <begin position="924"/>
        <end position="975"/>
    </location>
</feature>
<feature type="domain" description="EGF-like" evidence="13">
    <location>
        <begin position="2529"/>
        <end position="2566"/>
    </location>
</feature>
<dbReference type="InterPro" id="IPR017878">
    <property type="entry name" value="TB_dom"/>
</dbReference>
<dbReference type="GO" id="GO:0071944">
    <property type="term" value="C:cell periphery"/>
    <property type="evidence" value="ECO:0007669"/>
    <property type="project" value="UniProtKB-ARBA"/>
</dbReference>
<dbReference type="FunFam" id="2.10.25.10:FF:000653">
    <property type="entry name" value="Putative Fibrillin-1"/>
    <property type="match status" value="1"/>
</dbReference>
<feature type="signal peptide" evidence="12">
    <location>
        <begin position="1"/>
        <end position="31"/>
    </location>
</feature>
<evidence type="ECO:0000256" key="9">
    <source>
        <dbReference type="ARBA" id="ARBA00023180"/>
    </source>
</evidence>
<feature type="domain" description="EGF-like" evidence="13">
    <location>
        <begin position="368"/>
        <end position="408"/>
    </location>
</feature>
<evidence type="ECO:0000256" key="10">
    <source>
        <dbReference type="PROSITE-ProRule" id="PRU00076"/>
    </source>
</evidence>
<evidence type="ECO:0000256" key="7">
    <source>
        <dbReference type="ARBA" id="ARBA00022837"/>
    </source>
</evidence>
<organism evidence="15 17">
    <name type="scientific">Biomphalaria glabrata</name>
    <name type="common">Bloodfluke planorb</name>
    <name type="synonym">Freshwater snail</name>
    <dbReference type="NCBI Taxonomy" id="6526"/>
    <lineage>
        <taxon>Eukaryota</taxon>
        <taxon>Metazoa</taxon>
        <taxon>Spiralia</taxon>
        <taxon>Lophotrochozoa</taxon>
        <taxon>Mollusca</taxon>
        <taxon>Gastropoda</taxon>
        <taxon>Heterobranchia</taxon>
        <taxon>Euthyneura</taxon>
        <taxon>Panpulmonata</taxon>
        <taxon>Hygrophila</taxon>
        <taxon>Lymnaeoidea</taxon>
        <taxon>Planorbidae</taxon>
        <taxon>Biomphalaria</taxon>
    </lineage>
</organism>
<dbReference type="PANTHER" id="PTHR47333">
    <property type="entry name" value="VON WILLEBRAND FACTOR C AND EGF DOMAIN-CONTAINING PROTEIN"/>
    <property type="match status" value="1"/>
</dbReference>
<comment type="caution">
    <text evidence="10">Lacks conserved residue(s) required for the propagation of feature annotation.</text>
</comment>
<feature type="domain" description="TB" evidence="14">
    <location>
        <begin position="1657"/>
        <end position="1715"/>
    </location>
</feature>
<evidence type="ECO:0000256" key="1">
    <source>
        <dbReference type="ARBA" id="ARBA00004498"/>
    </source>
</evidence>
<dbReference type="Gene3D" id="3.90.290.10">
    <property type="entry name" value="TGF-beta binding (TB) domain"/>
    <property type="match status" value="9"/>
</dbReference>
<dbReference type="Pfam" id="PF14670">
    <property type="entry name" value="FXa_inhibition"/>
    <property type="match status" value="1"/>
</dbReference>
<dbReference type="FunFam" id="2.10.25.10:FF:000804">
    <property type="entry name" value="Fibrillin-1"/>
    <property type="match status" value="1"/>
</dbReference>
<feature type="domain" description="EGF-like" evidence="13">
    <location>
        <begin position="1976"/>
        <end position="2017"/>
    </location>
</feature>
<feature type="domain" description="EGF-like" evidence="13">
    <location>
        <begin position="2133"/>
        <end position="2172"/>
    </location>
</feature>
<dbReference type="PIRSF" id="PIRSF036312">
    <property type="entry name" value="Fibrillin"/>
    <property type="match status" value="1"/>
</dbReference>
<feature type="domain" description="EGF-like" evidence="13">
    <location>
        <begin position="1809"/>
        <end position="1850"/>
    </location>
</feature>
<dbReference type="OrthoDB" id="10045365at2759"/>
<feature type="domain" description="EGF-like" evidence="13">
    <location>
        <begin position="117"/>
        <end position="149"/>
    </location>
</feature>
<dbReference type="SUPFAM" id="SSF57581">
    <property type="entry name" value="TB module/8-cys domain"/>
    <property type="match status" value="9"/>
</dbReference>
<evidence type="ECO:0000256" key="5">
    <source>
        <dbReference type="ARBA" id="ARBA00022729"/>
    </source>
</evidence>
<keyword evidence="7" id="KW-0106">Calcium</keyword>
<dbReference type="PROSITE" id="PS51364">
    <property type="entry name" value="TB"/>
    <property type="match status" value="9"/>
</dbReference>
<feature type="domain" description="EGF-like" evidence="13">
    <location>
        <begin position="2214"/>
        <end position="2253"/>
    </location>
</feature>
<dbReference type="PANTHER" id="PTHR47333:SF5">
    <property type="entry name" value="FIBRILLIN-3"/>
    <property type="match status" value="1"/>
</dbReference>
<dbReference type="SUPFAM" id="SSF57184">
    <property type="entry name" value="Growth factor receptor domain"/>
    <property type="match status" value="14"/>
</dbReference>
<dbReference type="RefSeq" id="XP_055888733.1">
    <property type="nucleotide sequence ID" value="XM_056032758.1"/>
</dbReference>
<dbReference type="FunFam" id="2.10.25.10:FF:000071">
    <property type="entry name" value="Fibrillin 2"/>
    <property type="match status" value="1"/>
</dbReference>
<dbReference type="Pfam" id="PF12947">
    <property type="entry name" value="EGF_3"/>
    <property type="match status" value="2"/>
</dbReference>
<dbReference type="Pfam" id="PF12662">
    <property type="entry name" value="cEGF"/>
    <property type="match status" value="2"/>
</dbReference>
<dbReference type="PROSITE" id="PS01186">
    <property type="entry name" value="EGF_2"/>
    <property type="match status" value="30"/>
</dbReference>
<dbReference type="OMA" id="DPKCHAG"/>
<feature type="region of interest" description="Disordered" evidence="11">
    <location>
        <begin position="33"/>
        <end position="53"/>
    </location>
</feature>
<dbReference type="InterPro" id="IPR036773">
    <property type="entry name" value="TB_dom_sf"/>
</dbReference>
<evidence type="ECO:0000256" key="12">
    <source>
        <dbReference type="SAM" id="SignalP"/>
    </source>
</evidence>
<evidence type="ECO:0000256" key="2">
    <source>
        <dbReference type="ARBA" id="ARBA00022525"/>
    </source>
</evidence>
<feature type="domain" description="EGF-like" evidence="13">
    <location>
        <begin position="2446"/>
        <end position="2482"/>
    </location>
</feature>
<keyword evidence="6" id="KW-0677">Repeat</keyword>
<feature type="domain" description="EGF-like" evidence="13">
    <location>
        <begin position="2486"/>
        <end position="2528"/>
    </location>
</feature>
<dbReference type="Pfam" id="PF07645">
    <property type="entry name" value="EGF_CA"/>
    <property type="match status" value="34"/>
</dbReference>
<dbReference type="SUPFAM" id="SSF57196">
    <property type="entry name" value="EGF/Laminin"/>
    <property type="match status" value="7"/>
</dbReference>